<evidence type="ECO:0000313" key="9">
    <source>
        <dbReference type="Proteomes" id="UP000019141"/>
    </source>
</evidence>
<dbReference type="AlphaFoldDB" id="W4L855"/>
<feature type="domain" description="Nitrile hydratase beta subunit-like N-terminal" evidence="7">
    <location>
        <begin position="1"/>
        <end position="106"/>
    </location>
</feature>
<proteinExistence type="inferred from homology"/>
<dbReference type="GO" id="GO:0018822">
    <property type="term" value="F:nitrile hydratase activity"/>
    <property type="evidence" value="ECO:0007669"/>
    <property type="project" value="UniProtKB-EC"/>
</dbReference>
<dbReference type="EMBL" id="AZHW01001121">
    <property type="protein sequence ID" value="ETW94089.1"/>
    <property type="molecule type" value="Genomic_DNA"/>
</dbReference>
<evidence type="ECO:0000256" key="2">
    <source>
        <dbReference type="ARBA" id="ARBA00009098"/>
    </source>
</evidence>
<dbReference type="Proteomes" id="UP000019141">
    <property type="component" value="Unassembled WGS sequence"/>
</dbReference>
<dbReference type="HOGENOM" id="CLU_106294_0_0_7"/>
<comment type="similarity">
    <text evidence="2 5">Belongs to the nitrile hydratase subunit beta family.</text>
</comment>
<comment type="caution">
    <text evidence="8">The sequence shown here is derived from an EMBL/GenBank/DDBJ whole genome shotgun (WGS) entry which is preliminary data.</text>
</comment>
<dbReference type="InterPro" id="IPR008990">
    <property type="entry name" value="Elect_transpt_acc-like_dom_sf"/>
</dbReference>
<feature type="domain" description="Nitrile hydratase beta subunit" evidence="6">
    <location>
        <begin position="126"/>
        <end position="221"/>
    </location>
</feature>
<evidence type="ECO:0000256" key="5">
    <source>
        <dbReference type="PIRNR" id="PIRNR001427"/>
    </source>
</evidence>
<name>W4L855_ENTF1</name>
<reference evidence="8 9" key="1">
    <citation type="journal article" date="2014" name="Nature">
        <title>An environmental bacterial taxon with a large and distinct metabolic repertoire.</title>
        <authorList>
            <person name="Wilson M.C."/>
            <person name="Mori T."/>
            <person name="Ruckert C."/>
            <person name="Uria A.R."/>
            <person name="Helf M.J."/>
            <person name="Takada K."/>
            <person name="Gernert C."/>
            <person name="Steffens U.A."/>
            <person name="Heycke N."/>
            <person name="Schmitt S."/>
            <person name="Rinke C."/>
            <person name="Helfrich E.J."/>
            <person name="Brachmann A.O."/>
            <person name="Gurgui C."/>
            <person name="Wakimoto T."/>
            <person name="Kracht M."/>
            <person name="Crusemann M."/>
            <person name="Hentschel U."/>
            <person name="Abe I."/>
            <person name="Matsunaga S."/>
            <person name="Kalinowski J."/>
            <person name="Takeyama H."/>
            <person name="Piel J."/>
        </authorList>
    </citation>
    <scope>NUCLEOTIDE SEQUENCE [LARGE SCALE GENOMIC DNA]</scope>
    <source>
        <strain evidence="9">TSY1</strain>
    </source>
</reference>
<dbReference type="EC" id="4.2.1.84" evidence="5"/>
<evidence type="ECO:0000256" key="4">
    <source>
        <dbReference type="ARBA" id="ARBA00044877"/>
    </source>
</evidence>
<sequence>MNGIHDMGGMHGFGPVEREDREPVFHHAWEGRVFGMFIASQVPVPEGKRYKIETMDPQQYLSSSYYERWMQACVQAGMDAGVLIAEELETRMSALRDHPGAALPQTTDPERLEKWQSRIREPRSIRRESNRQPRFTVGDTVRARNIHPAGHTRLPRYVRGQPGVIARFYGFHDVQDHLPPGTEAPPEPVYAVRFEAQTLWGNTAESNGALYIDMWERYLEPAPEMKGES</sequence>
<protein>
    <recommendedName>
        <fullName evidence="5">Nitrile hydratase subunit beta</fullName>
        <shortName evidence="5">NHase</shortName>
        <ecNumber evidence="5">4.2.1.84</ecNumber>
    </recommendedName>
</protein>
<dbReference type="GO" id="GO:0046914">
    <property type="term" value="F:transition metal ion binding"/>
    <property type="evidence" value="ECO:0007669"/>
    <property type="project" value="InterPro"/>
</dbReference>
<comment type="catalytic activity">
    <reaction evidence="4 5">
        <text>an aliphatic primary amide = an aliphatic nitrile + H2O</text>
        <dbReference type="Rhea" id="RHEA:12673"/>
        <dbReference type="ChEBI" id="CHEBI:15377"/>
        <dbReference type="ChEBI" id="CHEBI:65285"/>
        <dbReference type="ChEBI" id="CHEBI:80291"/>
        <dbReference type="EC" id="4.2.1.84"/>
    </reaction>
</comment>
<dbReference type="Gene3D" id="1.10.472.20">
    <property type="entry name" value="Nitrile hydratase, beta subunit"/>
    <property type="match status" value="1"/>
</dbReference>
<dbReference type="SUPFAM" id="SSF50090">
    <property type="entry name" value="Electron transport accessory proteins"/>
    <property type="match status" value="1"/>
</dbReference>
<dbReference type="Pfam" id="PF02211">
    <property type="entry name" value="NHase_beta_C"/>
    <property type="match status" value="1"/>
</dbReference>
<evidence type="ECO:0000313" key="8">
    <source>
        <dbReference type="EMBL" id="ETW94089.1"/>
    </source>
</evidence>
<dbReference type="NCBIfam" id="TIGR03888">
    <property type="entry name" value="nitrile_beta"/>
    <property type="match status" value="1"/>
</dbReference>
<dbReference type="InterPro" id="IPR042262">
    <property type="entry name" value="CN_hydtase_beta_C"/>
</dbReference>
<evidence type="ECO:0000256" key="3">
    <source>
        <dbReference type="ARBA" id="ARBA00023239"/>
    </source>
</evidence>
<dbReference type="InterPro" id="IPR049054">
    <property type="entry name" value="CN_hydtase_beta-like_N"/>
</dbReference>
<organism evidence="8 9">
    <name type="scientific">Entotheonella factor</name>
    <dbReference type="NCBI Taxonomy" id="1429438"/>
    <lineage>
        <taxon>Bacteria</taxon>
        <taxon>Pseudomonadati</taxon>
        <taxon>Nitrospinota/Tectimicrobiota group</taxon>
        <taxon>Candidatus Tectimicrobiota</taxon>
        <taxon>Candidatus Entotheonellia</taxon>
        <taxon>Candidatus Entotheonellales</taxon>
        <taxon>Candidatus Entotheonellaceae</taxon>
        <taxon>Candidatus Entotheonella</taxon>
    </lineage>
</organism>
<dbReference type="InterPro" id="IPR024690">
    <property type="entry name" value="CN_hydtase_beta_dom_C"/>
</dbReference>
<accession>W4L855</accession>
<dbReference type="InterPro" id="IPR003168">
    <property type="entry name" value="Nitrile_hydratase_bsu"/>
</dbReference>
<evidence type="ECO:0000259" key="6">
    <source>
        <dbReference type="Pfam" id="PF02211"/>
    </source>
</evidence>
<dbReference type="Pfam" id="PF21006">
    <property type="entry name" value="NHase_beta_N"/>
    <property type="match status" value="1"/>
</dbReference>
<evidence type="ECO:0000256" key="1">
    <source>
        <dbReference type="ARBA" id="ARBA00004042"/>
    </source>
</evidence>
<comment type="function">
    <text evidence="1 5">NHase catalyzes the hydration of various nitrile compounds to the corresponding amides.</text>
</comment>
<dbReference type="PATRIC" id="fig|1429438.4.peg.6834"/>
<keyword evidence="9" id="KW-1185">Reference proteome</keyword>
<dbReference type="Gene3D" id="2.30.30.50">
    <property type="match status" value="1"/>
</dbReference>
<keyword evidence="3 5" id="KW-0456">Lyase</keyword>
<dbReference type="PIRSF" id="PIRSF001427">
    <property type="entry name" value="NHase_beta"/>
    <property type="match status" value="1"/>
</dbReference>
<gene>
    <name evidence="8" type="ORF">ETSY1_36355</name>
</gene>
<evidence type="ECO:0000259" key="7">
    <source>
        <dbReference type="Pfam" id="PF21006"/>
    </source>
</evidence>